<dbReference type="GO" id="GO:0004151">
    <property type="term" value="F:dihydroorotase activity"/>
    <property type="evidence" value="ECO:0007669"/>
    <property type="project" value="InterPro"/>
</dbReference>
<dbReference type="CDD" id="cd01317">
    <property type="entry name" value="DHOase_IIa"/>
    <property type="match status" value="1"/>
</dbReference>
<dbReference type="InterPro" id="IPR050138">
    <property type="entry name" value="DHOase/Allantoinase_Hydrolase"/>
</dbReference>
<feature type="domain" description="Dihydroorotase catalytic" evidence="2">
    <location>
        <begin position="57"/>
        <end position="223"/>
    </location>
</feature>
<dbReference type="Proteomes" id="UP000291572">
    <property type="component" value="Unassembled WGS sequence"/>
</dbReference>
<evidence type="ECO:0000313" key="4">
    <source>
        <dbReference type="Proteomes" id="UP000291572"/>
    </source>
</evidence>
<dbReference type="InterPro" id="IPR024403">
    <property type="entry name" value="DHOase_cat"/>
</dbReference>
<dbReference type="GO" id="GO:0004038">
    <property type="term" value="F:allantoinase activity"/>
    <property type="evidence" value="ECO:0007669"/>
    <property type="project" value="TreeGrafter"/>
</dbReference>
<dbReference type="GO" id="GO:0006145">
    <property type="term" value="P:purine nucleobase catabolic process"/>
    <property type="evidence" value="ECO:0007669"/>
    <property type="project" value="TreeGrafter"/>
</dbReference>
<dbReference type="SUPFAM" id="SSF51338">
    <property type="entry name" value="Composite domain of metallo-dependent hydrolases"/>
    <property type="match status" value="1"/>
</dbReference>
<dbReference type="InterPro" id="IPR004722">
    <property type="entry name" value="DHOase"/>
</dbReference>
<dbReference type="SUPFAM" id="SSF51556">
    <property type="entry name" value="Metallo-dependent hydrolases"/>
    <property type="match status" value="1"/>
</dbReference>
<dbReference type="GO" id="GO:0005737">
    <property type="term" value="C:cytoplasm"/>
    <property type="evidence" value="ECO:0007669"/>
    <property type="project" value="TreeGrafter"/>
</dbReference>
<dbReference type="InterPro" id="IPR032466">
    <property type="entry name" value="Metal_Hydrolase"/>
</dbReference>
<organism evidence="3 4">
    <name type="scientific">Sphingobium cupriresistens</name>
    <dbReference type="NCBI Taxonomy" id="1132417"/>
    <lineage>
        <taxon>Bacteria</taxon>
        <taxon>Pseudomonadati</taxon>
        <taxon>Pseudomonadota</taxon>
        <taxon>Alphaproteobacteria</taxon>
        <taxon>Sphingomonadales</taxon>
        <taxon>Sphingomonadaceae</taxon>
        <taxon>Sphingobium</taxon>
    </lineage>
</organism>
<sequence>MTKIAIINGKLADPAGDALTPGVVLIEGDRIVAAGDVAVPDDAQRVDAQGLVVAPGLIDLGVFATDKPAFHFGGITRAALMPDQRAPLDEVGLIREATRAGKPDFWVHPIAAATRGLQGAEMAEMGLMQMAGAKAVGTGRQWIADSGVMLRVLSYASGLGLTVIAHAEDGGLTAKAVATSGETATRLGLPHAPACAEAMGIARDIMLAREAGAAIHFRLVTTKAGFDCIRAAKAEGLKVTCGISPAYLYLNDQAVTDFRTFARLSPPLRDESDRQACLAAVADGTVDVITSSHDPRGPEDKRLPFADASPGMAGAETLLALSLNLVRDGQVTINRLMTLLSANPATILGVDAGGFAAGSAADLIFVDPDAPWIVDSAKMAAAAGNTPFDRLPVQGRARRIMKGGFFL</sequence>
<dbReference type="InterPro" id="IPR011059">
    <property type="entry name" value="Metal-dep_hydrolase_composite"/>
</dbReference>
<evidence type="ECO:0000259" key="2">
    <source>
        <dbReference type="Pfam" id="PF12890"/>
    </source>
</evidence>
<dbReference type="OrthoDB" id="9775759at2"/>
<dbReference type="EMBL" id="SEOO01000029">
    <property type="protein sequence ID" value="RYM08787.1"/>
    <property type="molecule type" value="Genomic_DNA"/>
</dbReference>
<dbReference type="Pfam" id="PF12890">
    <property type="entry name" value="DHOase"/>
    <property type="match status" value="1"/>
</dbReference>
<gene>
    <name evidence="3" type="ORF">EWH12_16065</name>
</gene>
<evidence type="ECO:0000313" key="3">
    <source>
        <dbReference type="EMBL" id="RYM08787.1"/>
    </source>
</evidence>
<dbReference type="GO" id="GO:0006221">
    <property type="term" value="P:pyrimidine nucleotide biosynthetic process"/>
    <property type="evidence" value="ECO:0007669"/>
    <property type="project" value="UniProtKB-KW"/>
</dbReference>
<protein>
    <submittedName>
        <fullName evidence="3">Dihydroorotase</fullName>
    </submittedName>
</protein>
<dbReference type="GO" id="GO:0046872">
    <property type="term" value="F:metal ion binding"/>
    <property type="evidence" value="ECO:0007669"/>
    <property type="project" value="InterPro"/>
</dbReference>
<name>A0A8G1ZFY5_9SPHN</name>
<comment type="caution">
    <text evidence="3">The sequence shown here is derived from an EMBL/GenBank/DDBJ whole genome shotgun (WGS) entry which is preliminary data.</text>
</comment>
<dbReference type="PANTHER" id="PTHR43668">
    <property type="entry name" value="ALLANTOINASE"/>
    <property type="match status" value="1"/>
</dbReference>
<accession>A0A8G1ZFY5</accession>
<dbReference type="AlphaFoldDB" id="A0A8G1ZFY5"/>
<reference evidence="3 4" key="1">
    <citation type="submission" date="2019-02" db="EMBL/GenBank/DDBJ databases">
        <authorList>
            <person name="Feng G."/>
        </authorList>
    </citation>
    <scope>NUCLEOTIDE SEQUENCE [LARGE SCALE GENOMIC DNA]</scope>
    <source>
        <strain evidence="3 4">CCTCC AB 2011146</strain>
    </source>
</reference>
<dbReference type="RefSeq" id="WP_129927214.1">
    <property type="nucleotide sequence ID" value="NZ_SEOO01000029.1"/>
</dbReference>
<keyword evidence="1" id="KW-0665">Pyrimidine biosynthesis</keyword>
<dbReference type="PANTHER" id="PTHR43668:SF2">
    <property type="entry name" value="ALLANTOINASE"/>
    <property type="match status" value="1"/>
</dbReference>
<proteinExistence type="predicted"/>
<evidence type="ECO:0000256" key="1">
    <source>
        <dbReference type="ARBA" id="ARBA00022975"/>
    </source>
</evidence>
<dbReference type="Gene3D" id="3.20.20.140">
    <property type="entry name" value="Metal-dependent hydrolases"/>
    <property type="match status" value="1"/>
</dbReference>